<dbReference type="AlphaFoldDB" id="A0A928VZX1"/>
<proteinExistence type="predicted"/>
<evidence type="ECO:0000313" key="3">
    <source>
        <dbReference type="Proteomes" id="UP000621799"/>
    </source>
</evidence>
<feature type="domain" description="CHAT" evidence="1">
    <location>
        <begin position="142"/>
        <end position="298"/>
    </location>
</feature>
<name>A0A928VZX1_9CYAN</name>
<reference evidence="2" key="1">
    <citation type="submission" date="2020-10" db="EMBL/GenBank/DDBJ databases">
        <authorList>
            <person name="Castelo-Branco R."/>
            <person name="Eusebio N."/>
            <person name="Adriana R."/>
            <person name="Vieira A."/>
            <person name="Brugerolle De Fraissinette N."/>
            <person name="Rezende De Castro R."/>
            <person name="Schneider M.P."/>
            <person name="Vasconcelos V."/>
            <person name="Leao P.N."/>
        </authorList>
    </citation>
    <scope>NUCLEOTIDE SEQUENCE</scope>
    <source>
        <strain evidence="2">LEGE 11467</strain>
    </source>
</reference>
<organism evidence="2 3">
    <name type="scientific">Zarconia navalis LEGE 11467</name>
    <dbReference type="NCBI Taxonomy" id="1828826"/>
    <lineage>
        <taxon>Bacteria</taxon>
        <taxon>Bacillati</taxon>
        <taxon>Cyanobacteriota</taxon>
        <taxon>Cyanophyceae</taxon>
        <taxon>Oscillatoriophycideae</taxon>
        <taxon>Oscillatoriales</taxon>
        <taxon>Oscillatoriales incertae sedis</taxon>
        <taxon>Zarconia</taxon>
        <taxon>Zarconia navalis</taxon>
    </lineage>
</organism>
<dbReference type="InterPro" id="IPR024983">
    <property type="entry name" value="CHAT_dom"/>
</dbReference>
<accession>A0A928VZX1</accession>
<dbReference type="Proteomes" id="UP000621799">
    <property type="component" value="Unassembled WGS sequence"/>
</dbReference>
<dbReference type="EMBL" id="JADEXN010000266">
    <property type="protein sequence ID" value="MBE9041912.1"/>
    <property type="molecule type" value="Genomic_DNA"/>
</dbReference>
<sequence>MVRAANTQSIEPNTLFIFFDRIGEDFIVRANFRNRIYSYKTIENANTIISDLEDLYLNLQAIYYSSVDESEVLSQSKRLGVKIFSILDLWIDRCEAIRFIIPENFIRLPFEFLQHRELPLFLQKPVTYSFSPVTSNFNFSDNWSALIVSDRTADPERGAHFVRDILSNSIYYDIEDLTLEALNSISPKDLVLISAHGWIDFNNEDYIALNEESITATHLARLSPKLIYLDSCQLGVSHEFIQSLRRAGTNYYIAPILSNEAGNSSTKTIEHFFECLEEGLSPSLALFETRLQLYKHFKAIDDYRRLIWRAFPFRVYHLN</sequence>
<dbReference type="RefSeq" id="WP_264322100.1">
    <property type="nucleotide sequence ID" value="NZ_JADEXN010000266.1"/>
</dbReference>
<evidence type="ECO:0000259" key="1">
    <source>
        <dbReference type="Pfam" id="PF12770"/>
    </source>
</evidence>
<evidence type="ECO:0000313" key="2">
    <source>
        <dbReference type="EMBL" id="MBE9041912.1"/>
    </source>
</evidence>
<gene>
    <name evidence="2" type="ORF">IQ235_14105</name>
</gene>
<keyword evidence="3" id="KW-1185">Reference proteome</keyword>
<comment type="caution">
    <text evidence="2">The sequence shown here is derived from an EMBL/GenBank/DDBJ whole genome shotgun (WGS) entry which is preliminary data.</text>
</comment>
<dbReference type="Pfam" id="PF12770">
    <property type="entry name" value="CHAT"/>
    <property type="match status" value="1"/>
</dbReference>
<protein>
    <submittedName>
        <fullName evidence="2">CHAT domain-containing protein</fullName>
    </submittedName>
</protein>